<dbReference type="GO" id="GO:0097363">
    <property type="term" value="F:protein O-acetylglucosaminyltransferase activity"/>
    <property type="evidence" value="ECO:0007669"/>
    <property type="project" value="TreeGrafter"/>
</dbReference>
<keyword evidence="1" id="KW-0802">TPR repeat</keyword>
<dbReference type="Gene3D" id="1.25.40.10">
    <property type="entry name" value="Tetratricopeptide repeat domain"/>
    <property type="match status" value="3"/>
</dbReference>
<gene>
    <name evidence="3" type="ORF">IH622_20600</name>
</gene>
<proteinExistence type="predicted"/>
<comment type="caution">
    <text evidence="3">The sequence shown here is derived from an EMBL/GenBank/DDBJ whole genome shotgun (WGS) entry which is preliminary data.</text>
</comment>
<dbReference type="InterPro" id="IPR037919">
    <property type="entry name" value="OGT"/>
</dbReference>
<sequence>MTEPTPRKLSLTGIEALSSTIRTMFINIGFFVAMLLLIPAVASQFSTDAVVIEPIAVPEALAKRGITPEVAANRLWDGLQDFARTASVARSTIVAIPDSQRVEFSLPDTGISIDSVAKQVRQFFGLYETHIAGEIICDTADCAPSGQRLRLRVIRATTEIIDLPPIGTRSEPDYFRDAAAGVFDVLDPFVAIAARAATDPEGAATRARHLALGNHPDAKWAHNLLGDIARTAGEADAALTDYRAALALDAGFNLARINLARALAESGDFASADATLAEAASLEPQAATLPTARADIALAKGDREAAITAFLAAAELAPVDPAPLVRAGELELLLGQTATGMAHLEEALDLDPGHADALRLLGNAYRADGDLAAAERLFKDWADYEPNSIEAHHALAELLVERSDSEGAVEHYDRLVALDPANLAYAKARTEVLLGLARYAQAVDGLTPFADADAPDPAAVLLLAQVQHKAGRAERAIQRYRQYLTLVPDAPEKALVEAALAELAPP</sequence>
<dbReference type="Proteomes" id="UP000642265">
    <property type="component" value="Unassembled WGS sequence"/>
</dbReference>
<dbReference type="PANTHER" id="PTHR44366">
    <property type="entry name" value="UDP-N-ACETYLGLUCOSAMINE--PEPTIDE N-ACETYLGLUCOSAMINYLTRANSFERASE 110 KDA SUBUNIT"/>
    <property type="match status" value="1"/>
</dbReference>
<evidence type="ECO:0000256" key="2">
    <source>
        <dbReference type="SAM" id="Phobius"/>
    </source>
</evidence>
<feature type="transmembrane region" description="Helical" evidence="2">
    <location>
        <begin position="21"/>
        <end position="42"/>
    </location>
</feature>
<keyword evidence="2" id="KW-1133">Transmembrane helix</keyword>
<reference evidence="3" key="1">
    <citation type="submission" date="2020-09" db="EMBL/GenBank/DDBJ databases">
        <authorList>
            <person name="Dalcin Martins P."/>
        </authorList>
    </citation>
    <scope>NUCLEOTIDE SEQUENCE</scope>
    <source>
        <strain evidence="3">MAG47</strain>
    </source>
</reference>
<feature type="repeat" description="TPR" evidence="1">
    <location>
        <begin position="457"/>
        <end position="490"/>
    </location>
</feature>
<evidence type="ECO:0000256" key="1">
    <source>
        <dbReference type="PROSITE-ProRule" id="PRU00339"/>
    </source>
</evidence>
<dbReference type="AlphaFoldDB" id="A0A8I0N783"/>
<protein>
    <submittedName>
        <fullName evidence="3">Tetratricopeptide repeat protein</fullName>
    </submittedName>
</protein>
<dbReference type="PANTHER" id="PTHR44366:SF1">
    <property type="entry name" value="UDP-N-ACETYLGLUCOSAMINE--PEPTIDE N-ACETYLGLUCOSAMINYLTRANSFERASE 110 KDA SUBUNIT"/>
    <property type="match status" value="1"/>
</dbReference>
<dbReference type="Pfam" id="PF14559">
    <property type="entry name" value="TPR_19"/>
    <property type="match status" value="1"/>
</dbReference>
<name>A0A8I0N783_BRUAN</name>
<dbReference type="PROSITE" id="PS50005">
    <property type="entry name" value="TPR"/>
    <property type="match status" value="3"/>
</dbReference>
<dbReference type="Pfam" id="PF13432">
    <property type="entry name" value="TPR_16"/>
    <property type="match status" value="2"/>
</dbReference>
<keyword evidence="2" id="KW-0472">Membrane</keyword>
<dbReference type="SMART" id="SM00028">
    <property type="entry name" value="TPR"/>
    <property type="match status" value="7"/>
</dbReference>
<organism evidence="3 4">
    <name type="scientific">Brucella anthropi</name>
    <name type="common">Ochrobactrum anthropi</name>
    <dbReference type="NCBI Taxonomy" id="529"/>
    <lineage>
        <taxon>Bacteria</taxon>
        <taxon>Pseudomonadati</taxon>
        <taxon>Pseudomonadota</taxon>
        <taxon>Alphaproteobacteria</taxon>
        <taxon>Hyphomicrobiales</taxon>
        <taxon>Brucellaceae</taxon>
        <taxon>Brucella/Ochrobactrum group</taxon>
        <taxon>Brucella</taxon>
    </lineage>
</organism>
<feature type="repeat" description="TPR" evidence="1">
    <location>
        <begin position="389"/>
        <end position="422"/>
    </location>
</feature>
<dbReference type="InterPro" id="IPR011990">
    <property type="entry name" value="TPR-like_helical_dom_sf"/>
</dbReference>
<dbReference type="SUPFAM" id="SSF48452">
    <property type="entry name" value="TPR-like"/>
    <property type="match status" value="2"/>
</dbReference>
<feature type="repeat" description="TPR" evidence="1">
    <location>
        <begin position="355"/>
        <end position="388"/>
    </location>
</feature>
<evidence type="ECO:0000313" key="4">
    <source>
        <dbReference type="Proteomes" id="UP000642265"/>
    </source>
</evidence>
<accession>A0A8I0N783</accession>
<evidence type="ECO:0000313" key="3">
    <source>
        <dbReference type="EMBL" id="MBE0563196.1"/>
    </source>
</evidence>
<dbReference type="EMBL" id="JACZKO010000057">
    <property type="protein sequence ID" value="MBE0563196.1"/>
    <property type="molecule type" value="Genomic_DNA"/>
</dbReference>
<dbReference type="GO" id="GO:0006493">
    <property type="term" value="P:protein O-linked glycosylation"/>
    <property type="evidence" value="ECO:0007669"/>
    <property type="project" value="InterPro"/>
</dbReference>
<dbReference type="InterPro" id="IPR019734">
    <property type="entry name" value="TPR_rpt"/>
</dbReference>
<keyword evidence="2" id="KW-0812">Transmembrane</keyword>
<reference evidence="3" key="2">
    <citation type="submission" date="2020-10" db="EMBL/GenBank/DDBJ databases">
        <title>Enrichment of novel Verrucomicrobia, Bacteroidetes and Krumholzibacteria in an oxygen-limited, methane- and iron-fed bioreactor inoculated with Bothnian Sea sediments.</title>
        <authorList>
            <person name="Martins P.D."/>
            <person name="de Jong A."/>
            <person name="Lenstra W.K."/>
            <person name="van Helmond N.A.G.M."/>
            <person name="Slomp C.P."/>
            <person name="Jetten M.S.M."/>
            <person name="Welte C.U."/>
            <person name="Rasigraf O."/>
        </authorList>
    </citation>
    <scope>NUCLEOTIDE SEQUENCE</scope>
    <source>
        <strain evidence="3">MAG47</strain>
    </source>
</reference>